<evidence type="ECO:0000259" key="1">
    <source>
        <dbReference type="Pfam" id="PF04233"/>
    </source>
</evidence>
<sequence length="270" mass="29982">MVKKLTPDEIKKITHGIPRTRYPWALETYYSRRIRTLVSGWHSIAKDFITRLINPQVKGGSQILTDDNDDHSDDIAAAIAILIAAINNSDSDAFLSSMVMSYVHSVDTFSYKNIQAQTSHVGLTAIEHNSTIDDYTKMKIKENVSLIKSMRSDFTERLEKTIYQSINDGGGVGSIAKALTKTTQMTNNHAALIANDQTGKILGQLDGYRAQRAGASKYIWQSMEDARVRPKHQALDGTVQIYEDPDGGDDGMQPGEPIRCRCVALSIFDL</sequence>
<dbReference type="RefSeq" id="WP_065463628.1">
    <property type="nucleotide sequence ID" value="NZ_JAHVCE010000013.1"/>
</dbReference>
<dbReference type="AlphaFoldDB" id="A0A1X1FD19"/>
<name>A0A1X1FD19_9LACO</name>
<organism evidence="2 3">
    <name type="scientific">Lentilactobacillus parabuchneri</name>
    <dbReference type="NCBI Taxonomy" id="152331"/>
    <lineage>
        <taxon>Bacteria</taxon>
        <taxon>Bacillati</taxon>
        <taxon>Bacillota</taxon>
        <taxon>Bacilli</taxon>
        <taxon>Lactobacillales</taxon>
        <taxon>Lactobacillaceae</taxon>
        <taxon>Lentilactobacillus</taxon>
    </lineage>
</organism>
<protein>
    <submittedName>
        <fullName evidence="2">Phage Mu protein F like protein</fullName>
    </submittedName>
</protein>
<feature type="domain" description="Phage head morphogenesis" evidence="1">
    <location>
        <begin position="158"/>
        <end position="264"/>
    </location>
</feature>
<dbReference type="STRING" id="152331.FAM21731_02187"/>
<evidence type="ECO:0000313" key="3">
    <source>
        <dbReference type="Proteomes" id="UP000193009"/>
    </source>
</evidence>
<reference evidence="2 3" key="1">
    <citation type="journal article" date="2017" name="Front. Microbiol.">
        <title>The Histidine Decarboxylase Gene Cluster of Lactobacillus parabuchneri Was Gained by Horizontal Gene Transfer and Is Mobile within the Species.</title>
        <authorList>
            <person name="Wuthrich D."/>
            <person name="Berthoud H."/>
            <person name="Wechsler D."/>
            <person name="Eugster E."/>
            <person name="Irmler S."/>
            <person name="Bruggmann R."/>
        </authorList>
    </citation>
    <scope>NUCLEOTIDE SEQUENCE [LARGE SCALE GENOMIC DNA]</scope>
    <source>
        <strain evidence="2 3">FAM23169</strain>
    </source>
</reference>
<dbReference type="NCBIfam" id="TIGR01641">
    <property type="entry name" value="phageSPP1_gp7"/>
    <property type="match status" value="1"/>
</dbReference>
<proteinExistence type="predicted"/>
<accession>A0A1X1FD19</accession>
<dbReference type="Proteomes" id="UP000193009">
    <property type="component" value="Unassembled WGS sequence"/>
</dbReference>
<evidence type="ECO:0000313" key="2">
    <source>
        <dbReference type="EMBL" id="ORN26210.1"/>
    </source>
</evidence>
<keyword evidence="3" id="KW-1185">Reference proteome</keyword>
<dbReference type="Pfam" id="PF04233">
    <property type="entry name" value="Phage_Mu_F"/>
    <property type="match status" value="1"/>
</dbReference>
<comment type="caution">
    <text evidence="2">The sequence shown here is derived from an EMBL/GenBank/DDBJ whole genome shotgun (WGS) entry which is preliminary data.</text>
</comment>
<dbReference type="EMBL" id="MSBD01000048">
    <property type="protein sequence ID" value="ORN26210.1"/>
    <property type="molecule type" value="Genomic_DNA"/>
</dbReference>
<gene>
    <name evidence="2" type="ORF">FAM23169_02110</name>
</gene>
<dbReference type="InterPro" id="IPR006528">
    <property type="entry name" value="Phage_head_morphogenesis_dom"/>
</dbReference>